<dbReference type="GO" id="GO:0005524">
    <property type="term" value="F:ATP binding"/>
    <property type="evidence" value="ECO:0007669"/>
    <property type="project" value="UniProtKB-KW"/>
</dbReference>
<comment type="similarity">
    <text evidence="1">Belongs to the zeta toxin family.</text>
</comment>
<dbReference type="GO" id="GO:0016301">
    <property type="term" value="F:kinase activity"/>
    <property type="evidence" value="ECO:0007669"/>
    <property type="project" value="InterPro"/>
</dbReference>
<keyword evidence="4" id="KW-0067">ATP-binding</keyword>
<feature type="domain" description="Zeta toxin" evidence="7">
    <location>
        <begin position="2"/>
        <end position="97"/>
    </location>
</feature>
<proteinExistence type="inferred from homology"/>
<evidence type="ECO:0000259" key="7">
    <source>
        <dbReference type="Pfam" id="PF06414"/>
    </source>
</evidence>
<accession>A0A9W6PCV5</accession>
<keyword evidence="3" id="KW-0547">Nucleotide-binding</keyword>
<dbReference type="RefSeq" id="WP_033254813.1">
    <property type="nucleotide sequence ID" value="NZ_BSRX01000007.1"/>
</dbReference>
<evidence type="ECO:0000256" key="4">
    <source>
        <dbReference type="ARBA" id="ARBA00022840"/>
    </source>
</evidence>
<evidence type="ECO:0000313" key="9">
    <source>
        <dbReference type="Proteomes" id="UP001165143"/>
    </source>
</evidence>
<dbReference type="EC" id="2.7.1.176" evidence="2"/>
<dbReference type="InterPro" id="IPR010488">
    <property type="entry name" value="Zeta_toxin_domain"/>
</dbReference>
<dbReference type="Gene3D" id="3.40.50.300">
    <property type="entry name" value="P-loop containing nucleotide triphosphate hydrolases"/>
    <property type="match status" value="1"/>
</dbReference>
<dbReference type="EMBL" id="BSRX01000007">
    <property type="protein sequence ID" value="GLW53510.1"/>
    <property type="molecule type" value="Genomic_DNA"/>
</dbReference>
<dbReference type="SUPFAM" id="SSF52540">
    <property type="entry name" value="P-loop containing nucleoside triphosphate hydrolases"/>
    <property type="match status" value="1"/>
</dbReference>
<dbReference type="Pfam" id="PF06414">
    <property type="entry name" value="Zeta_toxin"/>
    <property type="match status" value="1"/>
</dbReference>
<sequence>MPQEQPVALLAAGPPGSGRTSVADLLHAVLNRRGGAVRTGSDLYEDVPPAYRALRGRDVRAAGAGVRADVRWWRAGVEEYVRAHHSDVLMETRARRSGHGRSPTRNAAVVSLLPCPHPKRSVEFRRVQPRR</sequence>
<evidence type="ECO:0000256" key="6">
    <source>
        <dbReference type="ARBA" id="ARBA00048178"/>
    </source>
</evidence>
<comment type="catalytic activity">
    <reaction evidence="6">
        <text>UDP-N-acetyl-alpha-D-glucosamine + ATP = UDP-N-acetyl-alpha-D-glucosamine 3'-phosphate + ADP + H(+)</text>
        <dbReference type="Rhea" id="RHEA:32671"/>
        <dbReference type="ChEBI" id="CHEBI:15378"/>
        <dbReference type="ChEBI" id="CHEBI:30616"/>
        <dbReference type="ChEBI" id="CHEBI:57705"/>
        <dbReference type="ChEBI" id="CHEBI:64353"/>
        <dbReference type="ChEBI" id="CHEBI:456216"/>
        <dbReference type="EC" id="2.7.1.176"/>
    </reaction>
</comment>
<protein>
    <recommendedName>
        <fullName evidence="5">UDP-N-acetylglucosamine kinase</fullName>
        <ecNumber evidence="2">2.7.1.176</ecNumber>
    </recommendedName>
    <alternativeName>
        <fullName evidence="5">UDP-N-acetylglucosamine kinase</fullName>
    </alternativeName>
</protein>
<gene>
    <name evidence="8" type="ORF">Kpho01_15210</name>
</gene>
<reference evidence="8" key="1">
    <citation type="submission" date="2023-02" db="EMBL/GenBank/DDBJ databases">
        <title>Kitasatospora phosalacinea NBRC 14362.</title>
        <authorList>
            <person name="Ichikawa N."/>
            <person name="Sato H."/>
            <person name="Tonouchi N."/>
        </authorList>
    </citation>
    <scope>NUCLEOTIDE SEQUENCE</scope>
    <source>
        <strain evidence="8">NBRC 14362</strain>
    </source>
</reference>
<evidence type="ECO:0000256" key="3">
    <source>
        <dbReference type="ARBA" id="ARBA00022741"/>
    </source>
</evidence>
<evidence type="ECO:0000256" key="1">
    <source>
        <dbReference type="ARBA" id="ARBA00009104"/>
    </source>
</evidence>
<dbReference type="InterPro" id="IPR027417">
    <property type="entry name" value="P-loop_NTPase"/>
</dbReference>
<dbReference type="Proteomes" id="UP001165143">
    <property type="component" value="Unassembled WGS sequence"/>
</dbReference>
<evidence type="ECO:0000256" key="5">
    <source>
        <dbReference type="ARBA" id="ARBA00032897"/>
    </source>
</evidence>
<evidence type="ECO:0000313" key="8">
    <source>
        <dbReference type="EMBL" id="GLW53510.1"/>
    </source>
</evidence>
<evidence type="ECO:0000256" key="2">
    <source>
        <dbReference type="ARBA" id="ARBA00011963"/>
    </source>
</evidence>
<organism evidence="8 9">
    <name type="scientific">Kitasatospora phosalacinea</name>
    <dbReference type="NCBI Taxonomy" id="2065"/>
    <lineage>
        <taxon>Bacteria</taxon>
        <taxon>Bacillati</taxon>
        <taxon>Actinomycetota</taxon>
        <taxon>Actinomycetes</taxon>
        <taxon>Kitasatosporales</taxon>
        <taxon>Streptomycetaceae</taxon>
        <taxon>Kitasatospora</taxon>
    </lineage>
</organism>
<comment type="caution">
    <text evidence="8">The sequence shown here is derived from an EMBL/GenBank/DDBJ whole genome shotgun (WGS) entry which is preliminary data.</text>
</comment>
<dbReference type="AlphaFoldDB" id="A0A9W6PCV5"/>
<name>A0A9W6PCV5_9ACTN</name>